<keyword evidence="2" id="KW-1185">Reference proteome</keyword>
<evidence type="ECO:0000313" key="2">
    <source>
        <dbReference type="Proteomes" id="UP000005239"/>
    </source>
</evidence>
<reference evidence="2" key="1">
    <citation type="journal article" date="2008" name="Nat. Genet.">
        <title>The Pristionchus pacificus genome provides a unique perspective on nematode lifestyle and parasitism.</title>
        <authorList>
            <person name="Dieterich C."/>
            <person name="Clifton S.W."/>
            <person name="Schuster L.N."/>
            <person name="Chinwalla A."/>
            <person name="Delehaunty K."/>
            <person name="Dinkelacker I."/>
            <person name="Fulton L."/>
            <person name="Fulton R."/>
            <person name="Godfrey J."/>
            <person name="Minx P."/>
            <person name="Mitreva M."/>
            <person name="Roeseler W."/>
            <person name="Tian H."/>
            <person name="Witte H."/>
            <person name="Yang S.P."/>
            <person name="Wilson R.K."/>
            <person name="Sommer R.J."/>
        </authorList>
    </citation>
    <scope>NUCLEOTIDE SEQUENCE [LARGE SCALE GENOMIC DNA]</scope>
    <source>
        <strain evidence="2">PS312</strain>
    </source>
</reference>
<dbReference type="InterPro" id="IPR019426">
    <property type="entry name" value="7TM_GPCR_serpentine_rcpt_Srv"/>
</dbReference>
<dbReference type="PANTHER" id="PTHR31552:SF31">
    <property type="entry name" value="SERPENTINE RECEPTOR CLASS GAMMA"/>
    <property type="match status" value="1"/>
</dbReference>
<evidence type="ECO:0000313" key="1">
    <source>
        <dbReference type="EnsemblMetazoa" id="PPA36462.1"/>
    </source>
</evidence>
<organism evidence="1 2">
    <name type="scientific">Pristionchus pacificus</name>
    <name type="common">Parasitic nematode worm</name>
    <dbReference type="NCBI Taxonomy" id="54126"/>
    <lineage>
        <taxon>Eukaryota</taxon>
        <taxon>Metazoa</taxon>
        <taxon>Ecdysozoa</taxon>
        <taxon>Nematoda</taxon>
        <taxon>Chromadorea</taxon>
        <taxon>Rhabditida</taxon>
        <taxon>Rhabditina</taxon>
        <taxon>Diplogasteromorpha</taxon>
        <taxon>Diplogasteroidea</taxon>
        <taxon>Neodiplogasteridae</taxon>
        <taxon>Pristionchus</taxon>
    </lineage>
</organism>
<protein>
    <submittedName>
        <fullName evidence="1">G protein-coupled receptor</fullName>
    </submittedName>
</protein>
<accession>A0A2A6CW75</accession>
<sequence length="840" mass="95311">MAGWIEVAPDIILSSLYIFLLIRLGSSNDDYFKTPFFILFSTTGVYSIIAVVAYHVMVQFSYNEQYWTIYILKLVYVLNNLGAIGSTIGKIYIALHRYFVLRTSDFSEKKWSNTIILGLSSAQFIISLLLTIPVWPATFLHKNGDQNGVIVSLDTETTLIMKVVTVCTYLIYIVVNTIFTFLTSRELVRLKKLLEDNAETTGSIVLQQRNMFIIVTVCSVSHLVKASHQLAIAIVNSLGLIELQVAIRVWYPLVNGLATYATPICLIILSRNVRTRLLFYRKGSVNSTTSKAVPDVMLSSLYMYLILRLSLCCDAYFKTPFYKFFIATGFYSILTVVTNIINIQFSFTEKLWTVYILKVSFALNNFGAVAATIGKGYIAIHRYFVIRTKDLSENNWTSAVIVPLLMMQFVVPLFLVTPVWPSTYLYRNGDTNDTIIAFDSQTTKIIKMISVVTFAIYIIINAIFSILASREFRRLKKLLGDNSVTVSAILRQQRDMFIIVTVSSVSHLLKGIHQYPVVNGLATYATPVCLVILSRAVRARLFFFPTSSDTYFKTPFFTFFIATGLKHNFAKLMIIIQAFNTVGAVAATIGKAYIAIHRYFVIRTKDFSEKKWSSTVVVRLLMMQFILPMLLVTPVWPSYYLYRNGDTNDTIVAFDSNTTMIMKMLSVCTYVIYILINTIFTVLTSRELVRLKNLLGDKDNAVTSTAIIVQQRNIFIIVSVCSVSHLAKALHQFALAVCSYLRYDYIQIAIRVWVSKSISLLKLWKNQYRFGLCSISKERCKLYVREIVVSLFQYPLVNGLATYATPVCLVILSRNVRSRTFFFLKTSVESTTSSSATRVL</sequence>
<gene>
    <name evidence="1" type="primary">WBGene00274831</name>
</gene>
<dbReference type="AlphaFoldDB" id="A0A2A6CW75"/>
<name>A0A2A6CW75_PRIPA</name>
<proteinExistence type="predicted"/>
<dbReference type="Proteomes" id="UP000005239">
    <property type="component" value="Unassembled WGS sequence"/>
</dbReference>
<accession>A0A8R1YU86</accession>
<dbReference type="EnsemblMetazoa" id="PPA36462.1">
    <property type="protein sequence ID" value="PPA36462.1"/>
    <property type="gene ID" value="WBGene00274831"/>
</dbReference>
<dbReference type="PANTHER" id="PTHR31552">
    <property type="entry name" value="SERPENTINE RECEPTOR CLASS GAMMA"/>
    <property type="match status" value="1"/>
</dbReference>
<reference evidence="1" key="2">
    <citation type="submission" date="2022-06" db="UniProtKB">
        <authorList>
            <consortium name="EnsemblMetazoa"/>
        </authorList>
    </citation>
    <scope>IDENTIFICATION</scope>
    <source>
        <strain evidence="1">PS312</strain>
    </source>
</reference>
<dbReference type="Pfam" id="PF10323">
    <property type="entry name" value="7TM_GPCR_Srv"/>
    <property type="match status" value="2"/>
</dbReference>